<dbReference type="RefSeq" id="WP_110172718.1">
    <property type="nucleotide sequence ID" value="NZ_CP015136.1"/>
</dbReference>
<organism evidence="2 3">
    <name type="scientific">Luteitalea pratensis</name>
    <dbReference type="NCBI Taxonomy" id="1855912"/>
    <lineage>
        <taxon>Bacteria</taxon>
        <taxon>Pseudomonadati</taxon>
        <taxon>Acidobacteriota</taxon>
        <taxon>Vicinamibacteria</taxon>
        <taxon>Vicinamibacterales</taxon>
        <taxon>Vicinamibacteraceae</taxon>
        <taxon>Luteitalea</taxon>
    </lineage>
</organism>
<dbReference type="PANTHER" id="PTHR43794:SF5">
    <property type="entry name" value="CHLOROHYDROLASE FAMILY PROTEIN"/>
    <property type="match status" value="1"/>
</dbReference>
<keyword evidence="3" id="KW-1185">Reference proteome</keyword>
<dbReference type="STRING" id="1855912.LuPra_04391"/>
<dbReference type="OrthoDB" id="9807210at2"/>
<dbReference type="InterPro" id="IPR006680">
    <property type="entry name" value="Amidohydro-rel"/>
</dbReference>
<dbReference type="InterPro" id="IPR011059">
    <property type="entry name" value="Metal-dep_hydrolase_composite"/>
</dbReference>
<protein>
    <submittedName>
        <fullName evidence="2">5-methylthioadenosine/S-adenosylhomocysteine deaminase</fullName>
        <ecNumber evidence="2">3.5.4.28</ecNumber>
    </submittedName>
</protein>
<dbReference type="GO" id="GO:0050270">
    <property type="term" value="F:S-adenosylhomocysteine deaminase activity"/>
    <property type="evidence" value="ECO:0007669"/>
    <property type="project" value="UniProtKB-EC"/>
</dbReference>
<evidence type="ECO:0000259" key="1">
    <source>
        <dbReference type="Pfam" id="PF01979"/>
    </source>
</evidence>
<gene>
    <name evidence="2" type="primary">mtaD_2</name>
    <name evidence="2" type="ORF">LuPra_04391</name>
</gene>
<reference evidence="3" key="2">
    <citation type="submission" date="2016-04" db="EMBL/GenBank/DDBJ databases">
        <title>First Complete Genome Sequence of a Subdivision 6 Acidobacterium.</title>
        <authorList>
            <person name="Huang S."/>
            <person name="Vieira S."/>
            <person name="Bunk B."/>
            <person name="Riedel T."/>
            <person name="Sproeer C."/>
            <person name="Overmann J."/>
        </authorList>
    </citation>
    <scope>NUCLEOTIDE SEQUENCE [LARGE SCALE GENOMIC DNA]</scope>
    <source>
        <strain evidence="3">DSM 100886 HEG_-6_39</strain>
    </source>
</reference>
<evidence type="ECO:0000313" key="2">
    <source>
        <dbReference type="EMBL" id="AMY11144.1"/>
    </source>
</evidence>
<evidence type="ECO:0000313" key="3">
    <source>
        <dbReference type="Proteomes" id="UP000076079"/>
    </source>
</evidence>
<dbReference type="SUPFAM" id="SSF51556">
    <property type="entry name" value="Metallo-dependent hydrolases"/>
    <property type="match status" value="1"/>
</dbReference>
<keyword evidence="2" id="KW-0378">Hydrolase</keyword>
<dbReference type="CDD" id="cd01298">
    <property type="entry name" value="ATZ_TRZ_like"/>
    <property type="match status" value="1"/>
</dbReference>
<dbReference type="InterPro" id="IPR032466">
    <property type="entry name" value="Metal_Hydrolase"/>
</dbReference>
<dbReference type="EMBL" id="CP015136">
    <property type="protein sequence ID" value="AMY11144.1"/>
    <property type="molecule type" value="Genomic_DNA"/>
</dbReference>
<accession>A0A143PTL3</accession>
<name>A0A143PTL3_LUTPR</name>
<dbReference type="KEGG" id="abac:LuPra_04391"/>
<dbReference type="EC" id="3.5.4.28" evidence="2"/>
<dbReference type="PANTHER" id="PTHR43794">
    <property type="entry name" value="AMINOHYDROLASE SSNA-RELATED"/>
    <property type="match status" value="1"/>
</dbReference>
<dbReference type="Pfam" id="PF01979">
    <property type="entry name" value="Amidohydro_1"/>
    <property type="match status" value="1"/>
</dbReference>
<feature type="domain" description="Amidohydrolase-related" evidence="1">
    <location>
        <begin position="52"/>
        <end position="407"/>
    </location>
</feature>
<sequence>MPGCILRGATVLTMNDALDQVEGPVVVRDGVIVQVGGPEPEGLPAIDVSGCVVLPGFVQTHVHLCQTIFRGAADDLALLAWLRQRVWPMEAAHDDVSLRVSTQLAVHELLRTGTTSVLTMETVHGTEVVLETLAASGLRATVGKCLMDSDDAAPSRLKQPVRPAMDEALALRAAWDGAAGGRIRVALAPRFAVSCSRELLEATAAVADAHTLLVHTHASEQRDEIAVVRAIAGMGNLAYLADTGLATSRLCAAHCVWVDDAEQALMAEHDVKVMHCPGSNLKLGSGLAPVVEMRARGITVSLGADGAACNNRLDMFDEMRLAATLQAVRLGPGTLPAREVVWMATRAGARTLGLDSVIGQVSPGFRADLIAVDVSGPDVAPSMDPYSSLVYACRGTDVRVTMVDGDVLVRDGMHRDVDALALAVGARHQAQRLRARAGL</sequence>
<dbReference type="InterPro" id="IPR050287">
    <property type="entry name" value="MTA/SAH_deaminase"/>
</dbReference>
<dbReference type="Proteomes" id="UP000076079">
    <property type="component" value="Chromosome"/>
</dbReference>
<proteinExistence type="predicted"/>
<dbReference type="SUPFAM" id="SSF51338">
    <property type="entry name" value="Composite domain of metallo-dependent hydrolases"/>
    <property type="match status" value="1"/>
</dbReference>
<reference evidence="2 3" key="1">
    <citation type="journal article" date="2016" name="Genome Announc.">
        <title>First Complete Genome Sequence of a Subdivision 6 Acidobacterium Strain.</title>
        <authorList>
            <person name="Huang S."/>
            <person name="Vieira S."/>
            <person name="Bunk B."/>
            <person name="Riedel T."/>
            <person name="Sproer C."/>
            <person name="Overmann J."/>
        </authorList>
    </citation>
    <scope>NUCLEOTIDE SEQUENCE [LARGE SCALE GENOMIC DNA]</scope>
    <source>
        <strain evidence="3">DSM 100886 HEG_-6_39</strain>
    </source>
</reference>
<dbReference type="Gene3D" id="2.30.40.10">
    <property type="entry name" value="Urease, subunit C, domain 1"/>
    <property type="match status" value="1"/>
</dbReference>
<dbReference type="Gene3D" id="3.20.20.140">
    <property type="entry name" value="Metal-dependent hydrolases"/>
    <property type="match status" value="1"/>
</dbReference>
<dbReference type="AlphaFoldDB" id="A0A143PTL3"/>